<proteinExistence type="inferred from homology"/>
<evidence type="ECO:0000256" key="8">
    <source>
        <dbReference type="HAMAP-Rule" id="MF_03135"/>
    </source>
</evidence>
<evidence type="ECO:0000256" key="4">
    <source>
        <dbReference type="ARBA" id="ARBA00022691"/>
    </source>
</evidence>
<evidence type="ECO:0000256" key="5">
    <source>
        <dbReference type="ARBA" id="ARBA00022768"/>
    </source>
</evidence>
<keyword evidence="3" id="KW-0808">Transferase</keyword>
<dbReference type="GO" id="GO:0003746">
    <property type="term" value="F:translation elongation factor activity"/>
    <property type="evidence" value="ECO:0007669"/>
    <property type="project" value="UniProtKB-UniRule"/>
</dbReference>
<dbReference type="CDD" id="cd14275">
    <property type="entry name" value="UBA_EF-Ts"/>
    <property type="match status" value="1"/>
</dbReference>
<evidence type="ECO:0000256" key="7">
    <source>
        <dbReference type="ARBA" id="ARBA00023128"/>
    </source>
</evidence>
<name>A0A6J3IR81_SAPAP</name>
<comment type="similarity">
    <text evidence="2 8">Belongs to the EF-Ts family.</text>
</comment>
<dbReference type="InterPro" id="IPR001816">
    <property type="entry name" value="Transl_elong_EFTs/EF1B"/>
</dbReference>
<evidence type="ECO:0000256" key="1">
    <source>
        <dbReference type="ARBA" id="ARBA00004173"/>
    </source>
</evidence>
<dbReference type="InterPro" id="IPR019410">
    <property type="entry name" value="Methyltransf_16"/>
</dbReference>
<dbReference type="Pfam" id="PF25025">
    <property type="entry name" value="EF-Ts_N"/>
    <property type="match status" value="1"/>
</dbReference>
<dbReference type="FunFam" id="1.10.8.10:FF:000031">
    <property type="entry name" value="Elongation factor Ts, mitochondrial"/>
    <property type="match status" value="1"/>
</dbReference>
<dbReference type="SUPFAM" id="SSF46934">
    <property type="entry name" value="UBA-like"/>
    <property type="match status" value="1"/>
</dbReference>
<evidence type="ECO:0000256" key="3">
    <source>
        <dbReference type="ARBA" id="ARBA00022603"/>
    </source>
</evidence>
<dbReference type="Pfam" id="PF00889">
    <property type="entry name" value="EF_TS"/>
    <property type="match status" value="1"/>
</dbReference>
<evidence type="ECO:0000259" key="9">
    <source>
        <dbReference type="Pfam" id="PF00889"/>
    </source>
</evidence>
<protein>
    <recommendedName>
        <fullName evidence="8">Elongation factor Ts, mitochondrial</fullName>
        <shortName evidence="8">EF-Ts</shortName>
        <shortName evidence="8">EF-TsMt</shortName>
    </recommendedName>
</protein>
<dbReference type="GeneID" id="116558883"/>
<keyword evidence="10" id="KW-1185">Reference proteome</keyword>
<dbReference type="FunFam" id="3.30.479.20:FF:000007">
    <property type="entry name" value="Elongation factor Ts, mitochondrial"/>
    <property type="match status" value="1"/>
</dbReference>
<dbReference type="Pfam" id="PF10294">
    <property type="entry name" value="Methyltransf_16"/>
    <property type="match status" value="1"/>
</dbReference>
<gene>
    <name evidence="11" type="primary">LOC116558883</name>
    <name evidence="8" type="synonym">TSFM</name>
</gene>
<dbReference type="InterPro" id="IPR029063">
    <property type="entry name" value="SAM-dependent_MTases_sf"/>
</dbReference>
<organism evidence="10 11">
    <name type="scientific">Sapajus apella</name>
    <name type="common">Brown-capped capuchin</name>
    <name type="synonym">Cebus apella</name>
    <dbReference type="NCBI Taxonomy" id="9515"/>
    <lineage>
        <taxon>Eukaryota</taxon>
        <taxon>Metazoa</taxon>
        <taxon>Chordata</taxon>
        <taxon>Craniata</taxon>
        <taxon>Vertebrata</taxon>
        <taxon>Euteleostomi</taxon>
        <taxon>Mammalia</taxon>
        <taxon>Eutheria</taxon>
        <taxon>Euarchontoglires</taxon>
        <taxon>Primates</taxon>
        <taxon>Haplorrhini</taxon>
        <taxon>Platyrrhini</taxon>
        <taxon>Cebidae</taxon>
        <taxon>Cebinae</taxon>
        <taxon>Sapajus</taxon>
    </lineage>
</organism>
<dbReference type="AlphaFoldDB" id="A0A6J3IR81"/>
<dbReference type="InterPro" id="IPR009060">
    <property type="entry name" value="UBA-like_sf"/>
</dbReference>
<dbReference type="InterPro" id="IPR014039">
    <property type="entry name" value="Transl_elong_EFTs/EF1B_dimer"/>
</dbReference>
<comment type="function">
    <text evidence="8">Associates with the EF-Tu.GDP complex and induces the exchange of GDP to GTP. It remains bound to the aminoacyl-tRNA.EF-Tu.GTP complex up to the GTP hydrolysis stage on the ribosome.</text>
</comment>
<feature type="domain" description="Translation elongation factor EFTs/EF1B dimerisation" evidence="9">
    <location>
        <begin position="254"/>
        <end position="405"/>
    </location>
</feature>
<evidence type="ECO:0000256" key="6">
    <source>
        <dbReference type="ARBA" id="ARBA00022917"/>
    </source>
</evidence>
<keyword evidence="3" id="KW-0489">Methyltransferase</keyword>
<dbReference type="Gene3D" id="3.30.479.20">
    <property type="entry name" value="Elongation factor Ts, dimerisation domain"/>
    <property type="match status" value="2"/>
</dbReference>
<keyword evidence="7 8" id="KW-0496">Mitochondrion</keyword>
<keyword evidence="5 8" id="KW-0251">Elongation factor</keyword>
<dbReference type="SUPFAM" id="SSF54713">
    <property type="entry name" value="Elongation factor Ts (EF-Ts), dimerisation domain"/>
    <property type="match status" value="2"/>
</dbReference>
<dbReference type="HAMAP" id="MF_00050">
    <property type="entry name" value="EF_Ts"/>
    <property type="match status" value="1"/>
</dbReference>
<dbReference type="InterPro" id="IPR018101">
    <property type="entry name" value="Transl_elong_Ts_CS"/>
</dbReference>
<dbReference type="PROSITE" id="PS01126">
    <property type="entry name" value="EF_TS_1"/>
    <property type="match status" value="1"/>
</dbReference>
<dbReference type="PROSITE" id="PS01127">
    <property type="entry name" value="EF_TS_2"/>
    <property type="match status" value="1"/>
</dbReference>
<accession>A0A6J3IR81</accession>
<dbReference type="Gene3D" id="3.40.50.150">
    <property type="entry name" value="Vaccinia Virus protein VP39"/>
    <property type="match status" value="1"/>
</dbReference>
<keyword evidence="4" id="KW-0949">S-adenosyl-L-methionine</keyword>
<evidence type="ECO:0000313" key="10">
    <source>
        <dbReference type="Proteomes" id="UP000504640"/>
    </source>
</evidence>
<evidence type="ECO:0000256" key="2">
    <source>
        <dbReference type="ARBA" id="ARBA00005532"/>
    </source>
</evidence>
<dbReference type="FunFam" id="3.30.479.20:FF:000008">
    <property type="entry name" value="Elongation factor Ts, mitochondrial"/>
    <property type="match status" value="1"/>
</dbReference>
<sequence length="462" mass="50793">MADPGPDPESESESVFPREVGLFADSYSEKSRFCFCGHVLNITQNFGSRLGVAACVWDAALSLCNYFESQNVDFRGKKVIELGAGTGIVGILAALQASRWHHLRLVRSSGKFWPFRRAVGLSPYRCAPKRECSAAREMWMLRSLRVFLVARTGSHTAGSVLRQSPQPRHTFHAGPCLYASASSKELLMKLRRKTGYSFVNCKKALETCGEDLKQAETWLHKQAQKEGWSKAAKLQGRKTKEGLIGLLQEGNTTVLVEVNCETDFVSRNLKFQQLVQQVALGTMMHCQNLKDQLSTYSKGFLNSSELSRLPAGPDREGSLKDHLALAIGRLGENMTLKRAAWVKVPSGFYVGSYVHGVMQSPSLHNVVLGKYGALVICETSEQNANLEDLGRRLGQHVVGMAPLSVGSLDDEPGGEAETKMLSQPYLLDPSITLGQYVQPQGVSVVDFVRFECGEGEEAAETE</sequence>
<evidence type="ECO:0000313" key="11">
    <source>
        <dbReference type="RefSeq" id="XP_032145047.1"/>
    </source>
</evidence>
<dbReference type="GO" id="GO:0008168">
    <property type="term" value="F:methyltransferase activity"/>
    <property type="evidence" value="ECO:0007669"/>
    <property type="project" value="UniProtKB-KW"/>
</dbReference>
<dbReference type="GO" id="GO:0032259">
    <property type="term" value="P:methylation"/>
    <property type="evidence" value="ECO:0007669"/>
    <property type="project" value="UniProtKB-KW"/>
</dbReference>
<comment type="subcellular location">
    <subcellularLocation>
        <location evidence="1 8">Mitochondrion</location>
    </subcellularLocation>
</comment>
<keyword evidence="6 8" id="KW-0648">Protein biosynthesis</keyword>
<dbReference type="InterPro" id="IPR036402">
    <property type="entry name" value="EF-Ts_dimer_sf"/>
</dbReference>
<dbReference type="SUPFAM" id="SSF53335">
    <property type="entry name" value="S-adenosyl-L-methionine-dependent methyltransferases"/>
    <property type="match status" value="1"/>
</dbReference>
<dbReference type="GO" id="GO:0005739">
    <property type="term" value="C:mitochondrion"/>
    <property type="evidence" value="ECO:0007669"/>
    <property type="project" value="UniProtKB-SubCell"/>
</dbReference>
<dbReference type="GO" id="GO:0070125">
    <property type="term" value="P:mitochondrial translational elongation"/>
    <property type="evidence" value="ECO:0007669"/>
    <property type="project" value="TreeGrafter"/>
</dbReference>
<reference evidence="11" key="1">
    <citation type="submission" date="2025-08" db="UniProtKB">
        <authorList>
            <consortium name="RefSeq"/>
        </authorList>
    </citation>
    <scope>IDENTIFICATION</scope>
    <source>
        <tissue evidence="11">Blood</tissue>
    </source>
</reference>
<dbReference type="GO" id="GO:0070013">
    <property type="term" value="C:intracellular organelle lumen"/>
    <property type="evidence" value="ECO:0007669"/>
    <property type="project" value="UniProtKB-ARBA"/>
</dbReference>
<dbReference type="Gene3D" id="1.10.8.10">
    <property type="entry name" value="DNA helicase RuvA subunit, C-terminal domain"/>
    <property type="match status" value="1"/>
</dbReference>
<dbReference type="PANTHER" id="PTHR11741">
    <property type="entry name" value="ELONGATION FACTOR TS"/>
    <property type="match status" value="1"/>
</dbReference>
<dbReference type="Proteomes" id="UP000504640">
    <property type="component" value="Unplaced"/>
</dbReference>
<dbReference type="PANTHER" id="PTHR11741:SF0">
    <property type="entry name" value="ELONGATION FACTOR TS, MITOCHONDRIAL"/>
    <property type="match status" value="1"/>
</dbReference>
<dbReference type="RefSeq" id="XP_032145047.1">
    <property type="nucleotide sequence ID" value="XM_032289156.1"/>
</dbReference>